<name>A0A139SMB0_9BACT</name>
<reference evidence="2 3" key="1">
    <citation type="submission" date="2016-02" db="EMBL/GenBank/DDBJ databases">
        <authorList>
            <person name="Wen L."/>
            <person name="He K."/>
            <person name="Yang H."/>
        </authorList>
    </citation>
    <scope>NUCLEOTIDE SEQUENCE [LARGE SCALE GENOMIC DNA]</scope>
    <source>
        <strain evidence="2 3">CV41</strain>
    </source>
</reference>
<evidence type="ECO:0000313" key="3">
    <source>
        <dbReference type="Proteomes" id="UP000071392"/>
    </source>
</evidence>
<dbReference type="Proteomes" id="UP000071392">
    <property type="component" value="Unassembled WGS sequence"/>
</dbReference>
<keyword evidence="1" id="KW-0812">Transmembrane</keyword>
<protein>
    <recommendedName>
        <fullName evidence="4">TIGR03790 family protein</fullName>
    </recommendedName>
</protein>
<dbReference type="AlphaFoldDB" id="A0A139SMB0"/>
<dbReference type="InterPro" id="IPR022265">
    <property type="entry name" value="CHP03790"/>
</dbReference>
<keyword evidence="1" id="KW-0472">Membrane</keyword>
<dbReference type="EMBL" id="LSZP01000035">
    <property type="protein sequence ID" value="KXU35672.1"/>
    <property type="molecule type" value="Genomic_DNA"/>
</dbReference>
<evidence type="ECO:0000256" key="1">
    <source>
        <dbReference type="SAM" id="Phobius"/>
    </source>
</evidence>
<dbReference type="STRING" id="1548208.AXK12_04715"/>
<proteinExistence type="predicted"/>
<keyword evidence="1" id="KW-1133">Transmembrane helix</keyword>
<gene>
    <name evidence="2" type="ORF">AXK12_04715</name>
</gene>
<organism evidence="2 3">
    <name type="scientific">Cephaloticoccus capnophilus</name>
    <dbReference type="NCBI Taxonomy" id="1548208"/>
    <lineage>
        <taxon>Bacteria</taxon>
        <taxon>Pseudomonadati</taxon>
        <taxon>Verrucomicrobiota</taxon>
        <taxon>Opitutia</taxon>
        <taxon>Opitutales</taxon>
        <taxon>Opitutaceae</taxon>
        <taxon>Cephaloticoccus</taxon>
    </lineage>
</organism>
<dbReference type="OrthoDB" id="9771443at2"/>
<evidence type="ECO:0008006" key="4">
    <source>
        <dbReference type="Google" id="ProtNLM"/>
    </source>
</evidence>
<sequence length="448" mass="49236">MAHANISCALRRRGPRLKEALDAAALCDTLRRVLSRFFCLIVFGLLVGLGFAASPVRALSEDAALAARVVLLANANDQDSLRVARHYAAARAVPEDNIVSLPLSREETISWEDFVRTLWQPLQDELVRRGWIDALQGRRLDPAGRRKVAASGHSISYLVVCRGVPLRIANAPELIIPSGDIDPREQFRTNAAAVDSELSLLAYGDYNINAYLQNPFFRGSVDGAAGGLAQGRRRSAALLSERRVIKVARLDGPKLADVLALIDNTLLAEERGLRGRAYVDARGPHAEGEAWMEQIAARAQELGFPTEVNREEGNFPKEAQFESPVLYFGWYAADVEGPFMRPKFRFEPGAIAVHLHSFSAATLRSESKGWVGPLIARGAVATTGAVYEPYLELMHRSQLMFEELTKGTRLGDAAYAALPVLSWQSVLIGDPLYRPFKRKPTAARAVDQ</sequence>
<accession>A0A139SMB0</accession>
<dbReference type="NCBIfam" id="TIGR03790">
    <property type="entry name" value="TIGR03790 family protein"/>
    <property type="match status" value="1"/>
</dbReference>
<keyword evidence="3" id="KW-1185">Reference proteome</keyword>
<evidence type="ECO:0000313" key="2">
    <source>
        <dbReference type="EMBL" id="KXU35672.1"/>
    </source>
</evidence>
<comment type="caution">
    <text evidence="2">The sequence shown here is derived from an EMBL/GenBank/DDBJ whole genome shotgun (WGS) entry which is preliminary data.</text>
</comment>
<feature type="transmembrane region" description="Helical" evidence="1">
    <location>
        <begin position="33"/>
        <end position="53"/>
    </location>
</feature>
<dbReference type="RefSeq" id="WP_068711763.1">
    <property type="nucleotide sequence ID" value="NZ_LSZP01000035.1"/>
</dbReference>